<dbReference type="PROSITE" id="PS00061">
    <property type="entry name" value="ADH_SHORT"/>
    <property type="match status" value="1"/>
</dbReference>
<dbReference type="RefSeq" id="WP_342193561.1">
    <property type="nucleotide sequence ID" value="NZ_LT840184.1"/>
</dbReference>
<dbReference type="InterPro" id="IPR051911">
    <property type="entry name" value="SDR_oxidoreductase"/>
</dbReference>
<accession>A0A1X7GN60</accession>
<organism evidence="5 6">
    <name type="scientific">Paenibacillus uliginis N3/975</name>
    <dbReference type="NCBI Taxonomy" id="1313296"/>
    <lineage>
        <taxon>Bacteria</taxon>
        <taxon>Bacillati</taxon>
        <taxon>Bacillota</taxon>
        <taxon>Bacilli</taxon>
        <taxon>Bacillales</taxon>
        <taxon>Paenibacillaceae</taxon>
        <taxon>Paenibacillus</taxon>
    </lineage>
</organism>
<dbReference type="InterPro" id="IPR002347">
    <property type="entry name" value="SDR_fam"/>
</dbReference>
<name>A0A1X7GN60_9BACL</name>
<gene>
    <name evidence="5" type="ORF">SAMN05661091_0830</name>
</gene>
<comment type="similarity">
    <text evidence="1 3">Belongs to the short-chain dehydrogenases/reductases (SDR) family.</text>
</comment>
<dbReference type="InterPro" id="IPR020904">
    <property type="entry name" value="Sc_DH/Rdtase_CS"/>
</dbReference>
<dbReference type="EMBL" id="LT840184">
    <property type="protein sequence ID" value="SMF72270.1"/>
    <property type="molecule type" value="Genomic_DNA"/>
</dbReference>
<dbReference type="Gene3D" id="3.40.50.720">
    <property type="entry name" value="NAD(P)-binding Rossmann-like Domain"/>
    <property type="match status" value="1"/>
</dbReference>
<dbReference type="GO" id="GO:0016491">
    <property type="term" value="F:oxidoreductase activity"/>
    <property type="evidence" value="ECO:0007669"/>
    <property type="project" value="UniProtKB-KW"/>
</dbReference>
<reference evidence="5 6" key="1">
    <citation type="submission" date="2017-04" db="EMBL/GenBank/DDBJ databases">
        <authorList>
            <person name="Afonso C.L."/>
            <person name="Miller P.J."/>
            <person name="Scott M.A."/>
            <person name="Spackman E."/>
            <person name="Goraichik I."/>
            <person name="Dimitrov K.M."/>
            <person name="Suarez D.L."/>
            <person name="Swayne D.E."/>
        </authorList>
    </citation>
    <scope>NUCLEOTIDE SEQUENCE [LARGE SCALE GENOMIC DNA]</scope>
    <source>
        <strain evidence="5 6">N3/975</strain>
    </source>
</reference>
<dbReference type="PANTHER" id="PTHR43976:SF16">
    <property type="entry name" value="SHORT-CHAIN DEHYDROGENASE_REDUCTASE FAMILY PROTEIN"/>
    <property type="match status" value="1"/>
</dbReference>
<dbReference type="InterPro" id="IPR057326">
    <property type="entry name" value="KR_dom"/>
</dbReference>
<dbReference type="PRINTS" id="PR00081">
    <property type="entry name" value="GDHRDH"/>
</dbReference>
<dbReference type="PRINTS" id="PR00080">
    <property type="entry name" value="SDRFAMILY"/>
</dbReference>
<evidence type="ECO:0000259" key="4">
    <source>
        <dbReference type="SMART" id="SM00822"/>
    </source>
</evidence>
<dbReference type="Pfam" id="PF00106">
    <property type="entry name" value="adh_short"/>
    <property type="match status" value="1"/>
</dbReference>
<dbReference type="STRING" id="1313296.SAMN05661091_0830"/>
<evidence type="ECO:0000256" key="1">
    <source>
        <dbReference type="ARBA" id="ARBA00006484"/>
    </source>
</evidence>
<dbReference type="PANTHER" id="PTHR43976">
    <property type="entry name" value="SHORT CHAIN DEHYDROGENASE"/>
    <property type="match status" value="1"/>
</dbReference>
<dbReference type="NCBIfam" id="NF005372">
    <property type="entry name" value="PRK06914.1"/>
    <property type="match status" value="1"/>
</dbReference>
<keyword evidence="2" id="KW-0560">Oxidoreductase</keyword>
<dbReference type="Proteomes" id="UP000192940">
    <property type="component" value="Chromosome I"/>
</dbReference>
<dbReference type="SUPFAM" id="SSF51735">
    <property type="entry name" value="NAD(P)-binding Rossmann-fold domains"/>
    <property type="match status" value="1"/>
</dbReference>
<keyword evidence="6" id="KW-1185">Reference proteome</keyword>
<dbReference type="SMART" id="SM00822">
    <property type="entry name" value="PKS_KR"/>
    <property type="match status" value="1"/>
</dbReference>
<proteinExistence type="inferred from homology"/>
<dbReference type="AlphaFoldDB" id="A0A1X7GN60"/>
<feature type="domain" description="Ketoreductase" evidence="4">
    <location>
        <begin position="10"/>
        <end position="191"/>
    </location>
</feature>
<evidence type="ECO:0000313" key="5">
    <source>
        <dbReference type="EMBL" id="SMF72270.1"/>
    </source>
</evidence>
<evidence type="ECO:0000256" key="2">
    <source>
        <dbReference type="ARBA" id="ARBA00023002"/>
    </source>
</evidence>
<dbReference type="InterPro" id="IPR036291">
    <property type="entry name" value="NAD(P)-bd_dom_sf"/>
</dbReference>
<sequence length="287" mass="31270">MRIMGELTGKTALVTGASSGFGLLICLELAGQGYQVAAGMRRPEGSDRLLSLAREAGLESRIHVVTLDICEPELVKNAVLEIEKLWGRLDLLVNNAGEAVGGFVEEVPLEAWRKQMDVNFFGTVSVTQAALPLIRRTGKGRIIFMSSISGVVGFPGYGPYASSKFAVEGFGECLSLELQPLGIDVVLIEPGAYGTAIWSKGFSDISAQEGSPYRAMLDDVLNFSKATAKSSGDPREVAHLVGEIARMKSPRFRYRLPKGTRMTVTAKLLLPYRMFQRIVLKTLSRKR</sequence>
<evidence type="ECO:0000313" key="6">
    <source>
        <dbReference type="Proteomes" id="UP000192940"/>
    </source>
</evidence>
<evidence type="ECO:0000256" key="3">
    <source>
        <dbReference type="RuleBase" id="RU000363"/>
    </source>
</evidence>
<dbReference type="CDD" id="cd05374">
    <property type="entry name" value="17beta-HSD-like_SDR_c"/>
    <property type="match status" value="1"/>
</dbReference>
<protein>
    <submittedName>
        <fullName evidence="5">NADP-dependent 3-hydroxy acid dehydrogenase YdfG</fullName>
    </submittedName>
</protein>